<feature type="region of interest" description="Disordered" evidence="1">
    <location>
        <begin position="1"/>
        <end position="24"/>
    </location>
</feature>
<organism evidence="2 3">
    <name type="scientific">Paenibacillus agri</name>
    <dbReference type="NCBI Taxonomy" id="2744309"/>
    <lineage>
        <taxon>Bacteria</taxon>
        <taxon>Bacillati</taxon>
        <taxon>Bacillota</taxon>
        <taxon>Bacilli</taxon>
        <taxon>Bacillales</taxon>
        <taxon>Paenibacillaceae</taxon>
        <taxon>Paenibacillus</taxon>
    </lineage>
</organism>
<dbReference type="AlphaFoldDB" id="A0A850EI78"/>
<evidence type="ECO:0000313" key="3">
    <source>
        <dbReference type="Proteomes" id="UP000564806"/>
    </source>
</evidence>
<name>A0A850EI78_9BACL</name>
<dbReference type="RefSeq" id="WP_175370085.1">
    <property type="nucleotide sequence ID" value="NZ_JABWCS010000185.1"/>
</dbReference>
<evidence type="ECO:0000313" key="2">
    <source>
        <dbReference type="EMBL" id="NUU59399.1"/>
    </source>
</evidence>
<dbReference type="Proteomes" id="UP000564806">
    <property type="component" value="Unassembled WGS sequence"/>
</dbReference>
<reference evidence="2" key="1">
    <citation type="submission" date="2020-06" db="EMBL/GenBank/DDBJ databases">
        <title>Paenibacillus sp. nov., isolated from soil.</title>
        <authorList>
            <person name="Seo Y.L."/>
        </authorList>
    </citation>
    <scope>NUCLEOTIDE SEQUENCE [LARGE SCALE GENOMIC DNA]</scope>
    <source>
        <strain evidence="2">JW14</strain>
    </source>
</reference>
<proteinExistence type="predicted"/>
<comment type="caution">
    <text evidence="2">The sequence shown here is derived from an EMBL/GenBank/DDBJ whole genome shotgun (WGS) entry which is preliminary data.</text>
</comment>
<gene>
    <name evidence="2" type="ORF">HPT30_03400</name>
</gene>
<keyword evidence="3" id="KW-1185">Reference proteome</keyword>
<protein>
    <submittedName>
        <fullName evidence="2">Uncharacterized protein</fullName>
    </submittedName>
</protein>
<dbReference type="EMBL" id="JABWCS010000185">
    <property type="protein sequence ID" value="NUU59399.1"/>
    <property type="molecule type" value="Genomic_DNA"/>
</dbReference>
<accession>A0A850EI78</accession>
<evidence type="ECO:0000256" key="1">
    <source>
        <dbReference type="SAM" id="MobiDB-lite"/>
    </source>
</evidence>
<sequence length="74" mass="8271">MSKPRGNEGSLEKAGQAYKVSSISRKNRDRLRTIALSNESGRVVKGPSVSSDSDVNYILVYQMDANYEKPFFAR</sequence>